<accession>A0AAE0ZUM3</accession>
<evidence type="ECO:0000313" key="2">
    <source>
        <dbReference type="EMBL" id="KAK3775879.1"/>
    </source>
</evidence>
<keyword evidence="1" id="KW-0472">Membrane</keyword>
<dbReference type="AlphaFoldDB" id="A0AAE0ZUM3"/>
<evidence type="ECO:0000256" key="1">
    <source>
        <dbReference type="SAM" id="Phobius"/>
    </source>
</evidence>
<keyword evidence="1" id="KW-0812">Transmembrane</keyword>
<protein>
    <submittedName>
        <fullName evidence="2">Uncharacterized protein</fullName>
    </submittedName>
</protein>
<comment type="caution">
    <text evidence="2">The sequence shown here is derived from an EMBL/GenBank/DDBJ whole genome shotgun (WGS) entry which is preliminary data.</text>
</comment>
<feature type="transmembrane region" description="Helical" evidence="1">
    <location>
        <begin position="28"/>
        <end position="50"/>
    </location>
</feature>
<evidence type="ECO:0000313" key="3">
    <source>
        <dbReference type="Proteomes" id="UP001283361"/>
    </source>
</evidence>
<name>A0AAE0ZUM3_9GAST</name>
<gene>
    <name evidence="2" type="ORF">RRG08_011443</name>
</gene>
<dbReference type="EMBL" id="JAWDGP010003263">
    <property type="protein sequence ID" value="KAK3775879.1"/>
    <property type="molecule type" value="Genomic_DNA"/>
</dbReference>
<keyword evidence="1" id="KW-1133">Transmembrane helix</keyword>
<sequence length="118" mass="13001">MTSTYQQPTVATFDVEEFNRFWPLAGDFMGAAQTVVAIFYLRQVILYLCINTLPDSKKINGTSRGVNEEGKVSCKHGVIVAPFKTFVHCAAGCALPHLNGFAFRFIQCLPTKSNFCSG</sequence>
<organism evidence="2 3">
    <name type="scientific">Elysia crispata</name>
    <name type="common">lettuce slug</name>
    <dbReference type="NCBI Taxonomy" id="231223"/>
    <lineage>
        <taxon>Eukaryota</taxon>
        <taxon>Metazoa</taxon>
        <taxon>Spiralia</taxon>
        <taxon>Lophotrochozoa</taxon>
        <taxon>Mollusca</taxon>
        <taxon>Gastropoda</taxon>
        <taxon>Heterobranchia</taxon>
        <taxon>Euthyneura</taxon>
        <taxon>Panpulmonata</taxon>
        <taxon>Sacoglossa</taxon>
        <taxon>Placobranchoidea</taxon>
        <taxon>Plakobranchidae</taxon>
        <taxon>Elysia</taxon>
    </lineage>
</organism>
<proteinExistence type="predicted"/>
<reference evidence="2" key="1">
    <citation type="journal article" date="2023" name="G3 (Bethesda)">
        <title>A reference genome for the long-term kleptoplast-retaining sea slug Elysia crispata morphotype clarki.</title>
        <authorList>
            <person name="Eastman K.E."/>
            <person name="Pendleton A.L."/>
            <person name="Shaikh M.A."/>
            <person name="Suttiyut T."/>
            <person name="Ogas R."/>
            <person name="Tomko P."/>
            <person name="Gavelis G."/>
            <person name="Widhalm J.R."/>
            <person name="Wisecaver J.H."/>
        </authorList>
    </citation>
    <scope>NUCLEOTIDE SEQUENCE</scope>
    <source>
        <strain evidence="2">ECLA1</strain>
    </source>
</reference>
<keyword evidence="3" id="KW-1185">Reference proteome</keyword>
<dbReference type="Proteomes" id="UP001283361">
    <property type="component" value="Unassembled WGS sequence"/>
</dbReference>